<dbReference type="Proteomes" id="UP000324832">
    <property type="component" value="Unassembled WGS sequence"/>
</dbReference>
<feature type="domain" description="Endonuclease/exonuclease/phosphatase" evidence="1">
    <location>
        <begin position="106"/>
        <end position="169"/>
    </location>
</feature>
<dbReference type="InterPro" id="IPR036691">
    <property type="entry name" value="Endo/exonu/phosph_ase_sf"/>
</dbReference>
<dbReference type="PANTHER" id="PTHR33273:SF4">
    <property type="entry name" value="ENDONUCLEASE_EXONUCLEASE_PHOSPHATASE DOMAIN-CONTAINING PROTEIN"/>
    <property type="match status" value="1"/>
</dbReference>
<dbReference type="EMBL" id="FZQP02006859">
    <property type="protein sequence ID" value="VVD04376.1"/>
    <property type="molecule type" value="Genomic_DNA"/>
</dbReference>
<reference evidence="2 3" key="1">
    <citation type="submission" date="2017-07" db="EMBL/GenBank/DDBJ databases">
        <authorList>
            <person name="Talla V."/>
            <person name="Backstrom N."/>
        </authorList>
    </citation>
    <scope>NUCLEOTIDE SEQUENCE [LARGE SCALE GENOMIC DNA]</scope>
</reference>
<accession>A0A5E4R144</accession>
<evidence type="ECO:0000313" key="3">
    <source>
        <dbReference type="Proteomes" id="UP000324832"/>
    </source>
</evidence>
<dbReference type="SUPFAM" id="SSF56219">
    <property type="entry name" value="DNase I-like"/>
    <property type="match status" value="1"/>
</dbReference>
<gene>
    <name evidence="2" type="ORF">LSINAPIS_LOCUS14140</name>
</gene>
<proteinExistence type="predicted"/>
<dbReference type="InterPro" id="IPR005135">
    <property type="entry name" value="Endo/exonuclease/phosphatase"/>
</dbReference>
<organism evidence="2 3">
    <name type="scientific">Leptidea sinapis</name>
    <dbReference type="NCBI Taxonomy" id="189913"/>
    <lineage>
        <taxon>Eukaryota</taxon>
        <taxon>Metazoa</taxon>
        <taxon>Ecdysozoa</taxon>
        <taxon>Arthropoda</taxon>
        <taxon>Hexapoda</taxon>
        <taxon>Insecta</taxon>
        <taxon>Pterygota</taxon>
        <taxon>Neoptera</taxon>
        <taxon>Endopterygota</taxon>
        <taxon>Lepidoptera</taxon>
        <taxon>Glossata</taxon>
        <taxon>Ditrysia</taxon>
        <taxon>Papilionoidea</taxon>
        <taxon>Pieridae</taxon>
        <taxon>Dismorphiinae</taxon>
        <taxon>Leptidea</taxon>
    </lineage>
</organism>
<name>A0A5E4R144_9NEOP</name>
<sequence length="176" mass="19796">MFNHHELRILYWNADGIHRKQQELADLAVSTLKVDIIALCETRLTNRLKLNIPGYISYRQDKHRNGFGQGVALMIRSDLVHNLIQTPNTENLETIGISLNISNETITIFSIYLSPNLPLITKDIDNIMSSGTKVIAMGDLNSKHPLWSPGPSNNHGRKLLTCLVTNILSTPPRSQF</sequence>
<dbReference type="PANTHER" id="PTHR33273">
    <property type="entry name" value="DOMAIN-CONTAINING PROTEIN, PUTATIVE-RELATED"/>
    <property type="match status" value="1"/>
</dbReference>
<keyword evidence="3" id="KW-1185">Reference proteome</keyword>
<dbReference type="GO" id="GO:0003824">
    <property type="term" value="F:catalytic activity"/>
    <property type="evidence" value="ECO:0007669"/>
    <property type="project" value="InterPro"/>
</dbReference>
<protein>
    <recommendedName>
        <fullName evidence="1">Endonuclease/exonuclease/phosphatase domain-containing protein</fullName>
    </recommendedName>
</protein>
<evidence type="ECO:0000313" key="2">
    <source>
        <dbReference type="EMBL" id="VVD04376.1"/>
    </source>
</evidence>
<evidence type="ECO:0000259" key="1">
    <source>
        <dbReference type="Pfam" id="PF14529"/>
    </source>
</evidence>
<dbReference type="Gene3D" id="3.60.10.10">
    <property type="entry name" value="Endonuclease/exonuclease/phosphatase"/>
    <property type="match status" value="1"/>
</dbReference>
<dbReference type="Pfam" id="PF14529">
    <property type="entry name" value="Exo_endo_phos_2"/>
    <property type="match status" value="1"/>
</dbReference>
<dbReference type="AlphaFoldDB" id="A0A5E4R144"/>